<protein>
    <submittedName>
        <fullName evidence="3">Alpha-L-arabinofuranosidase</fullName>
    </submittedName>
</protein>
<dbReference type="EMBL" id="CP004025">
    <property type="protein sequence ID" value="AGC47275.1"/>
    <property type="molecule type" value="Genomic_DNA"/>
</dbReference>
<reference evidence="3 4" key="1">
    <citation type="journal article" date="2013" name="Genome Announc.">
        <title>Complete genome sequence of Myxococcus stipitatus strain DSM 14675, a fruiting myxobacterium.</title>
        <authorList>
            <person name="Huntley S."/>
            <person name="Kneip S."/>
            <person name="Treuner-Lange A."/>
            <person name="Sogaard-Andersen L."/>
        </authorList>
    </citation>
    <scope>NUCLEOTIDE SEQUENCE [LARGE SCALE GENOMIC DNA]</scope>
    <source>
        <strain evidence="4">DSM 14675 / JCM 12634 / Mx s8</strain>
    </source>
</reference>
<dbReference type="STRING" id="1278073.MYSTI_06002"/>
<name>L7UHB0_MYXSD</name>
<evidence type="ECO:0000259" key="2">
    <source>
        <dbReference type="SMART" id="SM00458"/>
    </source>
</evidence>
<dbReference type="KEGG" id="msd:MYSTI_06002"/>
<keyword evidence="4" id="KW-1185">Reference proteome</keyword>
<dbReference type="Proteomes" id="UP000011131">
    <property type="component" value="Chromosome"/>
</dbReference>
<dbReference type="InterPro" id="IPR000772">
    <property type="entry name" value="Ricin_B_lectin"/>
</dbReference>
<dbReference type="HOGENOM" id="CLU_095794_1_0_7"/>
<feature type="region of interest" description="Disordered" evidence="1">
    <location>
        <begin position="1"/>
        <end position="22"/>
    </location>
</feature>
<dbReference type="Gene3D" id="2.80.10.50">
    <property type="match status" value="3"/>
</dbReference>
<evidence type="ECO:0000256" key="1">
    <source>
        <dbReference type="SAM" id="MobiDB-lite"/>
    </source>
</evidence>
<dbReference type="PATRIC" id="fig|1278073.3.peg.6085"/>
<organism evidence="3 4">
    <name type="scientific">Myxococcus stipitatus (strain DSM 14675 / JCM 12634 / Mx s8)</name>
    <dbReference type="NCBI Taxonomy" id="1278073"/>
    <lineage>
        <taxon>Bacteria</taxon>
        <taxon>Pseudomonadati</taxon>
        <taxon>Myxococcota</taxon>
        <taxon>Myxococcia</taxon>
        <taxon>Myxococcales</taxon>
        <taxon>Cystobacterineae</taxon>
        <taxon>Myxococcaceae</taxon>
        <taxon>Myxococcus</taxon>
    </lineage>
</organism>
<dbReference type="PROSITE" id="PS50231">
    <property type="entry name" value="RICIN_B_LECTIN"/>
    <property type="match status" value="1"/>
</dbReference>
<dbReference type="eggNOG" id="COG4833">
    <property type="taxonomic scope" value="Bacteria"/>
</dbReference>
<gene>
    <name evidence="3" type="ordered locus">MYSTI_06002</name>
</gene>
<dbReference type="Pfam" id="PF00652">
    <property type="entry name" value="Ricin_B_lectin"/>
    <property type="match status" value="1"/>
</dbReference>
<dbReference type="SUPFAM" id="SSF50370">
    <property type="entry name" value="Ricin B-like lectins"/>
    <property type="match status" value="1"/>
</dbReference>
<dbReference type="InterPro" id="IPR035992">
    <property type="entry name" value="Ricin_B-like_lectins"/>
</dbReference>
<sequence>MTTTPTELTFRQPRASPPLTTQGAPLKHTFAAQTALALTLLSSSAPAFEIRNRNNDKCLDVYAYLDHNGARTASWECWGGPNQQWYWNGEEIRSVMNDKCLDIFGSNTNDGAQVTIWECNGGDNQRWYWDGNMLRSRLNGKCLEIYGFSNNNGALINTWDCSDGLNQQWYLR</sequence>
<dbReference type="SMART" id="SM00458">
    <property type="entry name" value="RICIN"/>
    <property type="match status" value="1"/>
</dbReference>
<proteinExistence type="predicted"/>
<dbReference type="CDD" id="cd00161">
    <property type="entry name" value="beta-trefoil_Ricin-like"/>
    <property type="match status" value="1"/>
</dbReference>
<evidence type="ECO:0000313" key="3">
    <source>
        <dbReference type="EMBL" id="AGC47275.1"/>
    </source>
</evidence>
<dbReference type="OrthoDB" id="8781117at2"/>
<feature type="domain" description="Ricin B lectin" evidence="2">
    <location>
        <begin position="45"/>
        <end position="172"/>
    </location>
</feature>
<dbReference type="AlphaFoldDB" id="L7UHB0"/>
<evidence type="ECO:0000313" key="4">
    <source>
        <dbReference type="Proteomes" id="UP000011131"/>
    </source>
</evidence>
<accession>L7UHB0</accession>